<protein>
    <submittedName>
        <fullName evidence="5">Transcription regulator</fullName>
    </submittedName>
</protein>
<dbReference type="SUPFAM" id="SSF46785">
    <property type="entry name" value="Winged helix' DNA-binding domain"/>
    <property type="match status" value="1"/>
</dbReference>
<dbReference type="Gene3D" id="1.10.10.10">
    <property type="entry name" value="Winged helix-like DNA-binding domain superfamily/Winged helix DNA-binding domain"/>
    <property type="match status" value="1"/>
</dbReference>
<name>A0A6S5D8A3_PSEPU</name>
<dbReference type="EMBL" id="AP022227">
    <property type="protein sequence ID" value="BBT39094.1"/>
    <property type="molecule type" value="Genomic_DNA"/>
</dbReference>
<dbReference type="PANTHER" id="PTHR43537:SF41">
    <property type="entry name" value="TRANSCRIPTIONAL REGULATORY PROTEIN"/>
    <property type="match status" value="1"/>
</dbReference>
<dbReference type="Pfam" id="PF07729">
    <property type="entry name" value="FCD"/>
    <property type="match status" value="1"/>
</dbReference>
<evidence type="ECO:0000313" key="6">
    <source>
        <dbReference type="Proteomes" id="UP000515680"/>
    </source>
</evidence>
<dbReference type="InterPro" id="IPR011711">
    <property type="entry name" value="GntR_C"/>
</dbReference>
<keyword evidence="3" id="KW-0804">Transcription</keyword>
<reference evidence="5 6" key="1">
    <citation type="submission" date="2019-12" db="EMBL/GenBank/DDBJ databases">
        <title>complete genome sequences of Pseudomonas putida str. WP8-W18-CRE-01 isolated from wastewater treatment plant effluent.</title>
        <authorList>
            <person name="Sekizuka T."/>
            <person name="Itokawa K."/>
            <person name="Yatsu K."/>
            <person name="Inamine Y."/>
            <person name="Kuroda M."/>
        </authorList>
    </citation>
    <scope>NUCLEOTIDE SEQUENCE [LARGE SCALE GENOMIC DNA]</scope>
    <source>
        <strain evidence="5 6">WP8-W18-CRE-01</strain>
    </source>
</reference>
<sequence length="240" mass="27359">MDAVLPFAYNMQIPIGFSNSTMASFKTRAQHVADDLRKRILSGEFKGATQLRQDALARDYDVSRIPVREALLTLEAEGLVQFHPHRGAFTTELSTATIRELFDLRVLLECRALAQAIPKLTPSELDRAERLLDQYDAALDSGSDIDNWSELNFAFHTALYSPAQLPETLAMITHLNTKCDRYIRMQLLYTREIQKAEKEHRELLEHARNKDIEAACRLLDRHIREACEGIVAVLENSLNH</sequence>
<feature type="domain" description="HTH gntR-type" evidence="4">
    <location>
        <begin position="26"/>
        <end position="93"/>
    </location>
</feature>
<dbReference type="InterPro" id="IPR036390">
    <property type="entry name" value="WH_DNA-bd_sf"/>
</dbReference>
<keyword evidence="2" id="KW-0238">DNA-binding</keyword>
<dbReference type="InterPro" id="IPR000524">
    <property type="entry name" value="Tscrpt_reg_HTH_GntR"/>
</dbReference>
<dbReference type="Proteomes" id="UP000515680">
    <property type="component" value="Chromosome"/>
</dbReference>
<organism evidence="5 6">
    <name type="scientific">Pseudomonas putida</name>
    <name type="common">Arthrobacter siderocapsulatus</name>
    <dbReference type="NCBI Taxonomy" id="303"/>
    <lineage>
        <taxon>Bacteria</taxon>
        <taxon>Pseudomonadati</taxon>
        <taxon>Pseudomonadota</taxon>
        <taxon>Gammaproteobacteria</taxon>
        <taxon>Pseudomonadales</taxon>
        <taxon>Pseudomonadaceae</taxon>
        <taxon>Pseudomonas</taxon>
    </lineage>
</organism>
<dbReference type="GO" id="GO:0003677">
    <property type="term" value="F:DNA binding"/>
    <property type="evidence" value="ECO:0007669"/>
    <property type="project" value="UniProtKB-KW"/>
</dbReference>
<dbReference type="InterPro" id="IPR036388">
    <property type="entry name" value="WH-like_DNA-bd_sf"/>
</dbReference>
<evidence type="ECO:0000256" key="3">
    <source>
        <dbReference type="ARBA" id="ARBA00023163"/>
    </source>
</evidence>
<dbReference type="SMART" id="SM00895">
    <property type="entry name" value="FCD"/>
    <property type="match status" value="1"/>
</dbReference>
<accession>A0A6S5D8A3</accession>
<dbReference type="PROSITE" id="PS50949">
    <property type="entry name" value="HTH_GNTR"/>
    <property type="match status" value="1"/>
</dbReference>
<evidence type="ECO:0000313" key="5">
    <source>
        <dbReference type="EMBL" id="BBT39094.1"/>
    </source>
</evidence>
<dbReference type="AlphaFoldDB" id="A0A6S5D8A3"/>
<evidence type="ECO:0000256" key="1">
    <source>
        <dbReference type="ARBA" id="ARBA00023015"/>
    </source>
</evidence>
<gene>
    <name evidence="5" type="ORF">WP8W18C01_14350</name>
</gene>
<dbReference type="GO" id="GO:0003700">
    <property type="term" value="F:DNA-binding transcription factor activity"/>
    <property type="evidence" value="ECO:0007669"/>
    <property type="project" value="InterPro"/>
</dbReference>
<proteinExistence type="predicted"/>
<dbReference type="InterPro" id="IPR008920">
    <property type="entry name" value="TF_FadR/GntR_C"/>
</dbReference>
<dbReference type="SMART" id="SM00345">
    <property type="entry name" value="HTH_GNTR"/>
    <property type="match status" value="1"/>
</dbReference>
<evidence type="ECO:0000256" key="2">
    <source>
        <dbReference type="ARBA" id="ARBA00023125"/>
    </source>
</evidence>
<dbReference type="SUPFAM" id="SSF48008">
    <property type="entry name" value="GntR ligand-binding domain-like"/>
    <property type="match status" value="1"/>
</dbReference>
<dbReference type="Gene3D" id="1.20.120.530">
    <property type="entry name" value="GntR ligand-binding domain-like"/>
    <property type="match status" value="1"/>
</dbReference>
<dbReference type="Pfam" id="PF00392">
    <property type="entry name" value="GntR"/>
    <property type="match status" value="1"/>
</dbReference>
<dbReference type="CDD" id="cd07377">
    <property type="entry name" value="WHTH_GntR"/>
    <property type="match status" value="1"/>
</dbReference>
<keyword evidence="1" id="KW-0805">Transcription regulation</keyword>
<dbReference type="PANTHER" id="PTHR43537">
    <property type="entry name" value="TRANSCRIPTIONAL REGULATOR, GNTR FAMILY"/>
    <property type="match status" value="1"/>
</dbReference>
<evidence type="ECO:0000259" key="4">
    <source>
        <dbReference type="PROSITE" id="PS50949"/>
    </source>
</evidence>